<dbReference type="PROSITE" id="PS51257">
    <property type="entry name" value="PROKAR_LIPOPROTEIN"/>
    <property type="match status" value="1"/>
</dbReference>
<name>A0A417XWE8_9ACTN</name>
<dbReference type="RefSeq" id="WP_118927646.1">
    <property type="nucleotide sequence ID" value="NZ_QXGH01000030.1"/>
</dbReference>
<comment type="caution">
    <text evidence="2">The sequence shown here is derived from an EMBL/GenBank/DDBJ whole genome shotgun (WGS) entry which is preliminary data.</text>
</comment>
<gene>
    <name evidence="2" type="ORF">D0Z08_23140</name>
</gene>
<proteinExistence type="predicted"/>
<feature type="region of interest" description="Disordered" evidence="1">
    <location>
        <begin position="24"/>
        <end position="70"/>
    </location>
</feature>
<accession>A0A417XWE8</accession>
<protein>
    <submittedName>
        <fullName evidence="2">Uncharacterized protein</fullName>
    </submittedName>
</protein>
<organism evidence="2 3">
    <name type="scientific">Nocardioides immobilis</name>
    <dbReference type="NCBI Taxonomy" id="2049295"/>
    <lineage>
        <taxon>Bacteria</taxon>
        <taxon>Bacillati</taxon>
        <taxon>Actinomycetota</taxon>
        <taxon>Actinomycetes</taxon>
        <taxon>Propionibacteriales</taxon>
        <taxon>Nocardioidaceae</taxon>
        <taxon>Nocardioides</taxon>
    </lineage>
</organism>
<evidence type="ECO:0000313" key="2">
    <source>
        <dbReference type="EMBL" id="RHW24635.1"/>
    </source>
</evidence>
<dbReference type="Proteomes" id="UP000283644">
    <property type="component" value="Unassembled WGS sequence"/>
</dbReference>
<sequence length="100" mass="10746">MNTVIREWAVIVATTSLLLVGCSEEPDDRASDDPASTTATSETPDDRASTTTATSEAPAASPLEGTWKTRPISLKETEATIRRQLRPVDQVDRGISARCT</sequence>
<feature type="compositionally biased region" description="Low complexity" evidence="1">
    <location>
        <begin position="49"/>
        <end position="62"/>
    </location>
</feature>
<evidence type="ECO:0000256" key="1">
    <source>
        <dbReference type="SAM" id="MobiDB-lite"/>
    </source>
</evidence>
<dbReference type="AlphaFoldDB" id="A0A417XWE8"/>
<keyword evidence="3" id="KW-1185">Reference proteome</keyword>
<evidence type="ECO:0000313" key="3">
    <source>
        <dbReference type="Proteomes" id="UP000283644"/>
    </source>
</evidence>
<dbReference type="EMBL" id="QXGH01000030">
    <property type="protein sequence ID" value="RHW24635.1"/>
    <property type="molecule type" value="Genomic_DNA"/>
</dbReference>
<reference evidence="2 3" key="1">
    <citation type="submission" date="2018-09" db="EMBL/GenBank/DDBJ databases">
        <title>Genome sequencing of Nocardioides immobilis CCTCC AB 2017083 for comparison to Nocardioides silvaticus.</title>
        <authorList>
            <person name="Li C."/>
            <person name="Wang G."/>
        </authorList>
    </citation>
    <scope>NUCLEOTIDE SEQUENCE [LARGE SCALE GENOMIC DNA]</scope>
    <source>
        <strain evidence="2 3">CCTCC AB 2017083</strain>
    </source>
</reference>